<organism evidence="5 6">
    <name type="scientific">Varanus komodoensis</name>
    <name type="common">Komodo dragon</name>
    <dbReference type="NCBI Taxonomy" id="61221"/>
    <lineage>
        <taxon>Eukaryota</taxon>
        <taxon>Metazoa</taxon>
        <taxon>Chordata</taxon>
        <taxon>Craniata</taxon>
        <taxon>Vertebrata</taxon>
        <taxon>Euteleostomi</taxon>
        <taxon>Lepidosauria</taxon>
        <taxon>Squamata</taxon>
        <taxon>Bifurcata</taxon>
        <taxon>Unidentata</taxon>
        <taxon>Episquamata</taxon>
        <taxon>Toxicofera</taxon>
        <taxon>Anguimorpha</taxon>
        <taxon>Paleoanguimorpha</taxon>
        <taxon>Varanoidea</taxon>
        <taxon>Varanidae</taxon>
        <taxon>Varanus</taxon>
    </lineage>
</organism>
<dbReference type="PROSITE" id="PS51682">
    <property type="entry name" value="SAM_OMT_I"/>
    <property type="match status" value="1"/>
</dbReference>
<keyword evidence="6" id="KW-1185">Reference proteome</keyword>
<evidence type="ECO:0000256" key="3">
    <source>
        <dbReference type="ARBA" id="ARBA00022691"/>
    </source>
</evidence>
<dbReference type="OMA" id="VCFEGVF"/>
<dbReference type="AlphaFoldDB" id="A0A8D2L5R0"/>
<proteinExistence type="inferred from homology"/>
<dbReference type="GO" id="GO:0032259">
    <property type="term" value="P:methylation"/>
    <property type="evidence" value="ECO:0007669"/>
    <property type="project" value="UniProtKB-KW"/>
</dbReference>
<dbReference type="RefSeq" id="XP_044276194.1">
    <property type="nucleotide sequence ID" value="XM_044420259.1"/>
</dbReference>
<keyword evidence="2" id="KW-0808">Transferase</keyword>
<dbReference type="GO" id="GO:0008171">
    <property type="term" value="F:O-methyltransferase activity"/>
    <property type="evidence" value="ECO:0007669"/>
    <property type="project" value="InterPro"/>
</dbReference>
<accession>A0A8D2L5R0</accession>
<dbReference type="Pfam" id="PF01596">
    <property type="entry name" value="Methyltransf_3"/>
    <property type="match status" value="1"/>
</dbReference>
<evidence type="ECO:0000256" key="1">
    <source>
        <dbReference type="ARBA" id="ARBA00022603"/>
    </source>
</evidence>
<sequence>MPLFGVSREAALGAVALGAAAAVGFLAGRRLCSQPAFGTPKSSRGPGKNSPLQQYVLDHSLREHPALKKLRLITSGHPASRMMVSIDEAQLMAHLARLIRAKKVIEVGVFTGYNTLNMALIIPEGGKVVACDINEDSANMGKPVWKEAGVEHKIDLRIKPALQTLDELLANGEAGTYDFAFIDADKESYNDYYEKCLQLIRKGGIIALDNVLLSGKVLNPGKDDRVVQSMHQLNEKILHDPRVNISMILMGDGLTLAFKL</sequence>
<dbReference type="PANTHER" id="PTHR10509">
    <property type="entry name" value="O-METHYLTRANSFERASE-RELATED"/>
    <property type="match status" value="1"/>
</dbReference>
<name>A0A8D2L5R0_VARKO</name>
<evidence type="ECO:0000313" key="5">
    <source>
        <dbReference type="Ensembl" id="ENSVKKP00000017064.1"/>
    </source>
</evidence>
<keyword evidence="3" id="KW-0949">S-adenosyl-L-methionine</keyword>
<reference evidence="5" key="2">
    <citation type="submission" date="2025-09" db="UniProtKB">
        <authorList>
            <consortium name="Ensembl"/>
        </authorList>
    </citation>
    <scope>IDENTIFICATION</scope>
</reference>
<dbReference type="KEGG" id="vko:123018316"/>
<dbReference type="Gene3D" id="3.40.50.150">
    <property type="entry name" value="Vaccinia Virus protein VP39"/>
    <property type="match status" value="1"/>
</dbReference>
<reference evidence="5" key="1">
    <citation type="submission" date="2025-08" db="UniProtKB">
        <authorList>
            <consortium name="Ensembl"/>
        </authorList>
    </citation>
    <scope>IDENTIFICATION</scope>
</reference>
<dbReference type="InterPro" id="IPR029063">
    <property type="entry name" value="SAM-dependent_MTases_sf"/>
</dbReference>
<dbReference type="CTD" id="118881"/>
<dbReference type="Ensembl" id="ENSVKKT00000017489.1">
    <property type="protein sequence ID" value="ENSVKKP00000017064.1"/>
    <property type="gene ID" value="ENSVKKG00000011658.1"/>
</dbReference>
<dbReference type="Proteomes" id="UP000694545">
    <property type="component" value="Unplaced"/>
</dbReference>
<comment type="similarity">
    <text evidence="4">Belongs to the class I-like SAM-binding methyltransferase superfamily. Cation-dependent O-methyltransferase family.</text>
</comment>
<dbReference type="OrthoDB" id="10251242at2759"/>
<evidence type="ECO:0000256" key="4">
    <source>
        <dbReference type="ARBA" id="ARBA00023453"/>
    </source>
</evidence>
<dbReference type="GO" id="GO:0008757">
    <property type="term" value="F:S-adenosylmethionine-dependent methyltransferase activity"/>
    <property type="evidence" value="ECO:0007669"/>
    <property type="project" value="TreeGrafter"/>
</dbReference>
<dbReference type="GeneID" id="123018316"/>
<protein>
    <submittedName>
        <fullName evidence="5">Catechol-O-methyltransferase domain containing 1</fullName>
    </submittedName>
</protein>
<dbReference type="CDD" id="cd02440">
    <property type="entry name" value="AdoMet_MTases"/>
    <property type="match status" value="1"/>
</dbReference>
<gene>
    <name evidence="5" type="primary">COMTD1</name>
</gene>
<evidence type="ECO:0000313" key="6">
    <source>
        <dbReference type="Proteomes" id="UP000694545"/>
    </source>
</evidence>
<dbReference type="InterPro" id="IPR050362">
    <property type="entry name" value="Cation-dep_OMT"/>
</dbReference>
<evidence type="ECO:0000256" key="2">
    <source>
        <dbReference type="ARBA" id="ARBA00022679"/>
    </source>
</evidence>
<dbReference type="SUPFAM" id="SSF53335">
    <property type="entry name" value="S-adenosyl-L-methionine-dependent methyltransferases"/>
    <property type="match status" value="1"/>
</dbReference>
<keyword evidence="1" id="KW-0489">Methyltransferase</keyword>
<dbReference type="InterPro" id="IPR002935">
    <property type="entry name" value="SAM_O-MeTrfase"/>
</dbReference>
<dbReference type="PANTHER" id="PTHR10509:SF93">
    <property type="entry name" value="CATECHOL O-METHYLTRANSFERASE DOMAIN-CONTAINING PROTEIN 1"/>
    <property type="match status" value="1"/>
</dbReference>